<gene>
    <name evidence="8" type="ORF">COY69_02820</name>
</gene>
<keyword evidence="7" id="KW-0346">Stress response</keyword>
<dbReference type="AlphaFoldDB" id="A0A2M7R8Y9"/>
<evidence type="ECO:0000313" key="8">
    <source>
        <dbReference type="EMBL" id="PIY93223.1"/>
    </source>
</evidence>
<evidence type="ECO:0000256" key="5">
    <source>
        <dbReference type="ARBA" id="ARBA00022801"/>
    </source>
</evidence>
<accession>A0A2M7R8Y9</accession>
<sequence>MVKLANFSGKKVIKILTQYFGFVFVFQKGSHIKLRKIVKKETITVIVPNHPELASGTLNNILHQAQVEVKDFLKI</sequence>
<evidence type="ECO:0000313" key="9">
    <source>
        <dbReference type="Proteomes" id="UP000229449"/>
    </source>
</evidence>
<evidence type="ECO:0000256" key="7">
    <source>
        <dbReference type="ARBA" id="ARBA00023016"/>
    </source>
</evidence>
<organism evidence="8 9">
    <name type="scientific">Candidatus Magasanikbacteria bacterium CG_4_10_14_0_8_um_filter_32_14</name>
    <dbReference type="NCBI Taxonomy" id="1974640"/>
    <lineage>
        <taxon>Bacteria</taxon>
        <taxon>Candidatus Magasanikiibacteriota</taxon>
    </lineage>
</organism>
<dbReference type="EMBL" id="PFMA01000071">
    <property type="protein sequence ID" value="PIY93223.1"/>
    <property type="molecule type" value="Genomic_DNA"/>
</dbReference>
<proteinExistence type="inferred from homology"/>
<comment type="similarity">
    <text evidence="1">Belongs to the HicA mRNA interferase family.</text>
</comment>
<keyword evidence="2" id="KW-1277">Toxin-antitoxin system</keyword>
<dbReference type="GO" id="GO:0016787">
    <property type="term" value="F:hydrolase activity"/>
    <property type="evidence" value="ECO:0007669"/>
    <property type="project" value="UniProtKB-KW"/>
</dbReference>
<reference evidence="9" key="1">
    <citation type="submission" date="2017-09" db="EMBL/GenBank/DDBJ databases">
        <title>Depth-based differentiation of microbial function through sediment-hosted aquifers and enrichment of novel symbionts in the deep terrestrial subsurface.</title>
        <authorList>
            <person name="Probst A.J."/>
            <person name="Ladd B."/>
            <person name="Jarett J.K."/>
            <person name="Geller-Mcgrath D.E."/>
            <person name="Sieber C.M.K."/>
            <person name="Emerson J.B."/>
            <person name="Anantharaman K."/>
            <person name="Thomas B.C."/>
            <person name="Malmstrom R."/>
            <person name="Stieglmeier M."/>
            <person name="Klingl A."/>
            <person name="Woyke T."/>
            <person name="Ryan C.M."/>
            <person name="Banfield J.F."/>
        </authorList>
    </citation>
    <scope>NUCLEOTIDE SEQUENCE [LARGE SCALE GENOMIC DNA]</scope>
</reference>
<name>A0A2M7R8Y9_9BACT</name>
<keyword evidence="6" id="KW-0694">RNA-binding</keyword>
<evidence type="ECO:0000256" key="3">
    <source>
        <dbReference type="ARBA" id="ARBA00022722"/>
    </source>
</evidence>
<keyword evidence="4" id="KW-0255">Endonuclease</keyword>
<dbReference type="GO" id="GO:0004519">
    <property type="term" value="F:endonuclease activity"/>
    <property type="evidence" value="ECO:0007669"/>
    <property type="project" value="UniProtKB-KW"/>
</dbReference>
<dbReference type="SUPFAM" id="SSF54786">
    <property type="entry name" value="YcfA/nrd intein domain"/>
    <property type="match status" value="1"/>
</dbReference>
<dbReference type="Pfam" id="PF07927">
    <property type="entry name" value="HicA_toxin"/>
    <property type="match status" value="1"/>
</dbReference>
<evidence type="ECO:0000256" key="1">
    <source>
        <dbReference type="ARBA" id="ARBA00006620"/>
    </source>
</evidence>
<dbReference type="GO" id="GO:0003729">
    <property type="term" value="F:mRNA binding"/>
    <property type="evidence" value="ECO:0007669"/>
    <property type="project" value="InterPro"/>
</dbReference>
<keyword evidence="5" id="KW-0378">Hydrolase</keyword>
<evidence type="ECO:0000256" key="2">
    <source>
        <dbReference type="ARBA" id="ARBA00022649"/>
    </source>
</evidence>
<dbReference type="InterPro" id="IPR038570">
    <property type="entry name" value="HicA_sf"/>
</dbReference>
<dbReference type="Proteomes" id="UP000229449">
    <property type="component" value="Unassembled WGS sequence"/>
</dbReference>
<evidence type="ECO:0008006" key="10">
    <source>
        <dbReference type="Google" id="ProtNLM"/>
    </source>
</evidence>
<keyword evidence="3" id="KW-0540">Nuclease</keyword>
<dbReference type="InterPro" id="IPR012933">
    <property type="entry name" value="HicA_mRNA_interferase"/>
</dbReference>
<protein>
    <recommendedName>
        <fullName evidence="10">Type II toxin-antitoxin system HicA family toxin</fullName>
    </recommendedName>
</protein>
<comment type="caution">
    <text evidence="8">The sequence shown here is derived from an EMBL/GenBank/DDBJ whole genome shotgun (WGS) entry which is preliminary data.</text>
</comment>
<dbReference type="Gene3D" id="3.30.920.30">
    <property type="entry name" value="Hypothetical protein"/>
    <property type="match status" value="1"/>
</dbReference>
<evidence type="ECO:0000256" key="6">
    <source>
        <dbReference type="ARBA" id="ARBA00022884"/>
    </source>
</evidence>
<evidence type="ECO:0000256" key="4">
    <source>
        <dbReference type="ARBA" id="ARBA00022759"/>
    </source>
</evidence>